<dbReference type="Gene3D" id="3.40.30.10">
    <property type="entry name" value="Glutaredoxin"/>
    <property type="match status" value="1"/>
</dbReference>
<feature type="domain" description="DSBA-like thioredoxin" evidence="1">
    <location>
        <begin position="18"/>
        <end position="221"/>
    </location>
</feature>
<name>A0ABT3Z5L5_9HYPH</name>
<proteinExistence type="predicted"/>
<evidence type="ECO:0000259" key="1">
    <source>
        <dbReference type="Pfam" id="PF01323"/>
    </source>
</evidence>
<evidence type="ECO:0000313" key="3">
    <source>
        <dbReference type="Proteomes" id="UP001073227"/>
    </source>
</evidence>
<dbReference type="InterPro" id="IPR036249">
    <property type="entry name" value="Thioredoxin-like_sf"/>
</dbReference>
<dbReference type="PANTHER" id="PTHR13887:SF41">
    <property type="entry name" value="THIOREDOXIN SUPERFAMILY PROTEIN"/>
    <property type="match status" value="1"/>
</dbReference>
<dbReference type="Pfam" id="PF01323">
    <property type="entry name" value="DSBA"/>
    <property type="match status" value="1"/>
</dbReference>
<comment type="caution">
    <text evidence="2">The sequence shown here is derived from an EMBL/GenBank/DDBJ whole genome shotgun (WGS) entry which is preliminary data.</text>
</comment>
<protein>
    <submittedName>
        <fullName evidence="2">DsbA family oxidoreductase</fullName>
    </submittedName>
</protein>
<sequence length="241" mass="26291">MPHKAGKKGILMTVPSLTIDIVSDVMCPWCYIGKRRLEAALLDVSQEMDVEVRWRPYQLDPTLPKEGKDRQQYLEDKFGGAEGADQAYAAVRAAGADEQIPFAFDKIPVSANTLDAHRVIRWAGSEGLAAQDKMVETLFKAYFEEGKNIGDDAVLVEAAQQVGLEPAVIERLLSGDADRDTVNAEIDQARQMGVTGVPCFIIDMKYALVGAQPAEALADALRKVVIEKAKQEAEASETPEA</sequence>
<dbReference type="CDD" id="cd03024">
    <property type="entry name" value="DsbA_FrnE"/>
    <property type="match status" value="1"/>
</dbReference>
<dbReference type="EMBL" id="JAOVZR010000001">
    <property type="protein sequence ID" value="MCY0146659.1"/>
    <property type="molecule type" value="Genomic_DNA"/>
</dbReference>
<dbReference type="Proteomes" id="UP001073227">
    <property type="component" value="Unassembled WGS sequence"/>
</dbReference>
<dbReference type="PANTHER" id="PTHR13887">
    <property type="entry name" value="GLUTATHIONE S-TRANSFERASE KAPPA"/>
    <property type="match status" value="1"/>
</dbReference>
<dbReference type="RefSeq" id="WP_267652310.1">
    <property type="nucleotide sequence ID" value="NZ_JAOVZR010000001.1"/>
</dbReference>
<organism evidence="2 3">
    <name type="scientific">Hoeflea algicola</name>
    <dbReference type="NCBI Taxonomy" id="2983763"/>
    <lineage>
        <taxon>Bacteria</taxon>
        <taxon>Pseudomonadati</taxon>
        <taxon>Pseudomonadota</taxon>
        <taxon>Alphaproteobacteria</taxon>
        <taxon>Hyphomicrobiales</taxon>
        <taxon>Rhizobiaceae</taxon>
        <taxon>Hoeflea</taxon>
    </lineage>
</organism>
<gene>
    <name evidence="2" type="ORF">OEG84_02735</name>
</gene>
<dbReference type="SUPFAM" id="SSF52833">
    <property type="entry name" value="Thioredoxin-like"/>
    <property type="match status" value="1"/>
</dbReference>
<keyword evidence="3" id="KW-1185">Reference proteome</keyword>
<reference evidence="2" key="1">
    <citation type="submission" date="2022-10" db="EMBL/GenBank/DDBJ databases">
        <title>Hoeflea sp. G2-23, isolated from marine algae.</title>
        <authorList>
            <person name="Kristyanto S."/>
            <person name="Kim J.M."/>
            <person name="Jeon C.O."/>
        </authorList>
    </citation>
    <scope>NUCLEOTIDE SEQUENCE</scope>
    <source>
        <strain evidence="2">G2-23</strain>
    </source>
</reference>
<dbReference type="InterPro" id="IPR001853">
    <property type="entry name" value="DSBA-like_thioredoxin_dom"/>
</dbReference>
<accession>A0ABT3Z5L5</accession>
<evidence type="ECO:0000313" key="2">
    <source>
        <dbReference type="EMBL" id="MCY0146659.1"/>
    </source>
</evidence>